<protein>
    <submittedName>
        <fullName evidence="2">Uncharacterized protein</fullName>
    </submittedName>
</protein>
<dbReference type="AlphaFoldDB" id="A0AAV2F038"/>
<proteinExistence type="predicted"/>
<gene>
    <name evidence="2" type="ORF">LTRI10_LOCUS32045</name>
</gene>
<evidence type="ECO:0000313" key="2">
    <source>
        <dbReference type="EMBL" id="CAL1391317.1"/>
    </source>
</evidence>
<accession>A0AAV2F038</accession>
<name>A0AAV2F038_9ROSI</name>
<evidence type="ECO:0000256" key="1">
    <source>
        <dbReference type="SAM" id="MobiDB-lite"/>
    </source>
</evidence>
<keyword evidence="3" id="KW-1185">Reference proteome</keyword>
<organism evidence="2 3">
    <name type="scientific">Linum trigynum</name>
    <dbReference type="NCBI Taxonomy" id="586398"/>
    <lineage>
        <taxon>Eukaryota</taxon>
        <taxon>Viridiplantae</taxon>
        <taxon>Streptophyta</taxon>
        <taxon>Embryophyta</taxon>
        <taxon>Tracheophyta</taxon>
        <taxon>Spermatophyta</taxon>
        <taxon>Magnoliopsida</taxon>
        <taxon>eudicotyledons</taxon>
        <taxon>Gunneridae</taxon>
        <taxon>Pentapetalae</taxon>
        <taxon>rosids</taxon>
        <taxon>fabids</taxon>
        <taxon>Malpighiales</taxon>
        <taxon>Linaceae</taxon>
        <taxon>Linum</taxon>
    </lineage>
</organism>
<dbReference type="Proteomes" id="UP001497516">
    <property type="component" value="Chromosome 5"/>
</dbReference>
<reference evidence="2 3" key="1">
    <citation type="submission" date="2024-04" db="EMBL/GenBank/DDBJ databases">
        <authorList>
            <person name="Fracassetti M."/>
        </authorList>
    </citation>
    <scope>NUCLEOTIDE SEQUENCE [LARGE SCALE GENOMIC DNA]</scope>
</reference>
<sequence>MSGQKLKNYVASNTPSIPQKYLIYASLSMIPSQVSLGTPGDNALTNATSPGPQKCTLTCQSEVPSWSKQNQSVRNRPEPTIHPPTPEHHLS</sequence>
<feature type="compositionally biased region" description="Basic and acidic residues" evidence="1">
    <location>
        <begin position="75"/>
        <end position="91"/>
    </location>
</feature>
<dbReference type="EMBL" id="OZ034818">
    <property type="protein sequence ID" value="CAL1391317.1"/>
    <property type="molecule type" value="Genomic_DNA"/>
</dbReference>
<evidence type="ECO:0000313" key="3">
    <source>
        <dbReference type="Proteomes" id="UP001497516"/>
    </source>
</evidence>
<feature type="compositionally biased region" description="Polar residues" evidence="1">
    <location>
        <begin position="43"/>
        <end position="74"/>
    </location>
</feature>
<feature type="region of interest" description="Disordered" evidence="1">
    <location>
        <begin position="36"/>
        <end position="91"/>
    </location>
</feature>